<organism evidence="1 2">
    <name type="scientific">Pseudomonas mangrovi</name>
    <dbReference type="NCBI Taxonomy" id="2161748"/>
    <lineage>
        <taxon>Bacteria</taxon>
        <taxon>Pseudomonadati</taxon>
        <taxon>Pseudomonadota</taxon>
        <taxon>Gammaproteobacteria</taxon>
        <taxon>Pseudomonadales</taxon>
        <taxon>Pseudomonadaceae</taxon>
        <taxon>Pseudomonas</taxon>
    </lineage>
</organism>
<gene>
    <name evidence="1" type="ORF">DBO85_10370</name>
</gene>
<protein>
    <submittedName>
        <fullName evidence="1">Uncharacterized protein</fullName>
    </submittedName>
</protein>
<evidence type="ECO:0000313" key="2">
    <source>
        <dbReference type="Proteomes" id="UP000244064"/>
    </source>
</evidence>
<name>A0A2T5P9R3_9PSED</name>
<dbReference type="Proteomes" id="UP000244064">
    <property type="component" value="Unassembled WGS sequence"/>
</dbReference>
<keyword evidence="2" id="KW-1185">Reference proteome</keyword>
<dbReference type="RefSeq" id="WP_108107179.1">
    <property type="nucleotide sequence ID" value="NZ_QASN01000017.1"/>
</dbReference>
<evidence type="ECO:0000313" key="1">
    <source>
        <dbReference type="EMBL" id="PTU74483.1"/>
    </source>
</evidence>
<comment type="caution">
    <text evidence="1">The sequence shown here is derived from an EMBL/GenBank/DDBJ whole genome shotgun (WGS) entry which is preliminary data.</text>
</comment>
<dbReference type="AlphaFoldDB" id="A0A2T5P9R3"/>
<sequence length="87" mass="10050">MTREQHLELVQLLGAIGLFNERGTLWSEATPERVEEVRAYFRQCLDNFIKRVGAEQLEPGLRAYLESERAVIDDSGEVYAKLLEERP</sequence>
<accession>A0A2T5P9R3</accession>
<dbReference type="EMBL" id="QASN01000017">
    <property type="protein sequence ID" value="PTU74483.1"/>
    <property type="molecule type" value="Genomic_DNA"/>
</dbReference>
<proteinExistence type="predicted"/>
<reference evidence="1 2" key="1">
    <citation type="submission" date="2018-04" db="EMBL/GenBank/DDBJ databases">
        <title>Pseudomonas sp. nov., isolated from mangrove soil.</title>
        <authorList>
            <person name="Chen C."/>
        </authorList>
    </citation>
    <scope>NUCLEOTIDE SEQUENCE [LARGE SCALE GENOMIC DNA]</scope>
    <source>
        <strain evidence="1 2">TC-11</strain>
    </source>
</reference>